<dbReference type="PaxDb" id="30732-ENSOMEP00000005931"/>
<dbReference type="InterPro" id="IPR014756">
    <property type="entry name" value="Ig_E-set"/>
</dbReference>
<organism evidence="4 5">
    <name type="scientific">Oryzias melastigma</name>
    <name type="common">Marine medaka</name>
    <dbReference type="NCBI Taxonomy" id="30732"/>
    <lineage>
        <taxon>Eukaryota</taxon>
        <taxon>Metazoa</taxon>
        <taxon>Chordata</taxon>
        <taxon>Craniata</taxon>
        <taxon>Vertebrata</taxon>
        <taxon>Euteleostomi</taxon>
        <taxon>Actinopterygii</taxon>
        <taxon>Neopterygii</taxon>
        <taxon>Teleostei</taxon>
        <taxon>Neoteleostei</taxon>
        <taxon>Acanthomorphata</taxon>
        <taxon>Ovalentaria</taxon>
        <taxon>Atherinomorphae</taxon>
        <taxon>Beloniformes</taxon>
        <taxon>Adrianichthyidae</taxon>
        <taxon>Oryziinae</taxon>
        <taxon>Oryzias</taxon>
    </lineage>
</organism>
<dbReference type="OrthoDB" id="7785529at2759"/>
<dbReference type="Ensembl" id="ENSOMET00000006638.1">
    <property type="protein sequence ID" value="ENSOMEP00000005931.1"/>
    <property type="gene ID" value="ENSOMEG00000006972.1"/>
</dbReference>
<keyword evidence="5" id="KW-1185">Reference proteome</keyword>
<dbReference type="GeneID" id="112148564"/>
<dbReference type="InterPro" id="IPR014752">
    <property type="entry name" value="Arrestin-like_C"/>
</dbReference>
<dbReference type="GeneTree" id="ENSGT00940000164012"/>
<reference evidence="4" key="2">
    <citation type="submission" date="2025-09" db="UniProtKB">
        <authorList>
            <consortium name="Ensembl"/>
        </authorList>
    </citation>
    <scope>IDENTIFICATION</scope>
</reference>
<dbReference type="AlphaFoldDB" id="A0A3B3BK32"/>
<dbReference type="GO" id="GO:0007399">
    <property type="term" value="P:nervous system development"/>
    <property type="evidence" value="ECO:0007669"/>
    <property type="project" value="UniProtKB-ARBA"/>
</dbReference>
<dbReference type="SMART" id="SM01017">
    <property type="entry name" value="Arrestin_C"/>
    <property type="match status" value="1"/>
</dbReference>
<dbReference type="InterPro" id="IPR050357">
    <property type="entry name" value="Arrestin_domain-protein"/>
</dbReference>
<dbReference type="STRING" id="30732.ENSOMEP00000005931"/>
<comment type="similarity">
    <text evidence="1">Belongs to the arrestin family.</text>
</comment>
<feature type="compositionally biased region" description="Pro residues" evidence="2">
    <location>
        <begin position="347"/>
        <end position="371"/>
    </location>
</feature>
<feature type="compositionally biased region" description="Low complexity" evidence="2">
    <location>
        <begin position="416"/>
        <end position="434"/>
    </location>
</feature>
<reference evidence="4" key="1">
    <citation type="submission" date="2025-08" db="UniProtKB">
        <authorList>
            <consortium name="Ensembl"/>
        </authorList>
    </citation>
    <scope>IDENTIFICATION</scope>
</reference>
<name>A0A3B3BK32_ORYME</name>
<dbReference type="PANTHER" id="PTHR11188">
    <property type="entry name" value="ARRESTIN DOMAIN CONTAINING PROTEIN"/>
    <property type="match status" value="1"/>
</dbReference>
<dbReference type="SUPFAM" id="SSF81296">
    <property type="entry name" value="E set domains"/>
    <property type="match status" value="2"/>
</dbReference>
<dbReference type="GO" id="GO:0015031">
    <property type="term" value="P:protein transport"/>
    <property type="evidence" value="ECO:0007669"/>
    <property type="project" value="TreeGrafter"/>
</dbReference>
<dbReference type="Proteomes" id="UP000261560">
    <property type="component" value="Unplaced"/>
</dbReference>
<dbReference type="InterPro" id="IPR011022">
    <property type="entry name" value="Arrestin_C-like"/>
</dbReference>
<evidence type="ECO:0000313" key="4">
    <source>
        <dbReference type="Ensembl" id="ENSOMEP00000005931.1"/>
    </source>
</evidence>
<dbReference type="KEGG" id="oml:112148564"/>
<dbReference type="Pfam" id="PF02752">
    <property type="entry name" value="Arrestin_C"/>
    <property type="match status" value="1"/>
</dbReference>
<dbReference type="GO" id="GO:0005737">
    <property type="term" value="C:cytoplasm"/>
    <property type="evidence" value="ECO:0007669"/>
    <property type="project" value="TreeGrafter"/>
</dbReference>
<dbReference type="RefSeq" id="XP_024131551.1">
    <property type="nucleotide sequence ID" value="XM_024275783.2"/>
</dbReference>
<proteinExistence type="inferred from homology"/>
<dbReference type="Pfam" id="PF00339">
    <property type="entry name" value="Arrestin_N"/>
    <property type="match status" value="1"/>
</dbReference>
<dbReference type="PANTHER" id="PTHR11188:SF135">
    <property type="entry name" value="ARRESTIN DOMAIN CONTAINING 3-LIKE-RELATED"/>
    <property type="match status" value="1"/>
</dbReference>
<dbReference type="InterPro" id="IPR011021">
    <property type="entry name" value="Arrestin-like_N"/>
</dbReference>
<evidence type="ECO:0000256" key="2">
    <source>
        <dbReference type="SAM" id="MobiDB-lite"/>
    </source>
</evidence>
<feature type="domain" description="Arrestin C-terminal-like" evidence="3">
    <location>
        <begin position="169"/>
        <end position="296"/>
    </location>
</feature>
<dbReference type="OMA" id="SDMTPKF"/>
<accession>A0A3B3BK32</accession>
<feature type="region of interest" description="Disordered" evidence="2">
    <location>
        <begin position="346"/>
        <end position="449"/>
    </location>
</feature>
<protein>
    <submittedName>
        <fullName evidence="4">Arrestin domain-containing protein 3-like</fullName>
    </submittedName>
</protein>
<feature type="compositionally biased region" description="Pro residues" evidence="2">
    <location>
        <begin position="399"/>
        <end position="413"/>
    </location>
</feature>
<evidence type="ECO:0000259" key="3">
    <source>
        <dbReference type="SMART" id="SM01017"/>
    </source>
</evidence>
<dbReference type="GO" id="GO:0005886">
    <property type="term" value="C:plasma membrane"/>
    <property type="evidence" value="ECO:0007669"/>
    <property type="project" value="TreeGrafter"/>
</dbReference>
<sequence>MPSVESLTVNYDFLNEQGTFSEGDIVTGNVTLTLAKDTKVQSLFVKLKGDANVRWSEKRGDKTKVYSADTRYFKLKQFLTPEGSDETALPQGIHVYKFRFQIPPGSMPSSFKGSYGKIVYKIEAKLSRSWRMNDTAEKELVFISKFIPSLQSPMTPQSGSTRKEMGLFSKGHVEFEAVLNKKAFGAGENMELVLSVDNPSSKKVKPKLSLTKKITYYARGSTKSSTDEINKMVFDPIEQNTKKELKCVMEIPADQGPSIQNCDIIKLEYTLKVYLDISFAFDPEIIFPITILHSDVVSRFQHNVAAPSDFGGPSNSVFPPPAVSMGPYPVSPQAGGYGYPAAQGFSAPPPEYPGQPQPYAAPPGMYPPLPPTYEGYSNAVPQQPFPYGSGVSTSHLSPTGPPNHQPPSAPPMDPQSSSPSLAPPAYSSLPSAPLVNENFLSQGDKAPLE</sequence>
<evidence type="ECO:0000256" key="1">
    <source>
        <dbReference type="ARBA" id="ARBA00005298"/>
    </source>
</evidence>
<evidence type="ECO:0000313" key="5">
    <source>
        <dbReference type="Proteomes" id="UP000261560"/>
    </source>
</evidence>
<dbReference type="Gene3D" id="2.60.40.640">
    <property type="match status" value="2"/>
</dbReference>